<accession>A0A8X6LJD3</accession>
<keyword evidence="2" id="KW-1185">Reference proteome</keyword>
<dbReference type="Proteomes" id="UP000887116">
    <property type="component" value="Unassembled WGS sequence"/>
</dbReference>
<proteinExistence type="predicted"/>
<evidence type="ECO:0000313" key="1">
    <source>
        <dbReference type="EMBL" id="GFR10512.1"/>
    </source>
</evidence>
<comment type="caution">
    <text evidence="1">The sequence shown here is derived from an EMBL/GenBank/DDBJ whole genome shotgun (WGS) entry which is preliminary data.</text>
</comment>
<organism evidence="1 2">
    <name type="scientific">Trichonephila clavata</name>
    <name type="common">Joro spider</name>
    <name type="synonym">Nephila clavata</name>
    <dbReference type="NCBI Taxonomy" id="2740835"/>
    <lineage>
        <taxon>Eukaryota</taxon>
        <taxon>Metazoa</taxon>
        <taxon>Ecdysozoa</taxon>
        <taxon>Arthropoda</taxon>
        <taxon>Chelicerata</taxon>
        <taxon>Arachnida</taxon>
        <taxon>Araneae</taxon>
        <taxon>Araneomorphae</taxon>
        <taxon>Entelegynae</taxon>
        <taxon>Araneoidea</taxon>
        <taxon>Nephilidae</taxon>
        <taxon>Trichonephila</taxon>
    </lineage>
</organism>
<sequence length="98" mass="11413">MKGVWMEEKKKKSNMGGHYLERQYNLPLLAKEIRKAGKRSLPQFASSISCAPAGKANWRDWIAFNELNPFPQRAINSKRSHHFQIIRLVFPSAVFYYS</sequence>
<evidence type="ECO:0000313" key="2">
    <source>
        <dbReference type="Proteomes" id="UP000887116"/>
    </source>
</evidence>
<reference evidence="1" key="1">
    <citation type="submission" date="2020-07" db="EMBL/GenBank/DDBJ databases">
        <title>Multicomponent nature underlies the extraordinary mechanical properties of spider dragline silk.</title>
        <authorList>
            <person name="Kono N."/>
            <person name="Nakamura H."/>
            <person name="Mori M."/>
            <person name="Yoshida Y."/>
            <person name="Ohtoshi R."/>
            <person name="Malay A.D."/>
            <person name="Moran D.A.P."/>
            <person name="Tomita M."/>
            <person name="Numata K."/>
            <person name="Arakawa K."/>
        </authorList>
    </citation>
    <scope>NUCLEOTIDE SEQUENCE</scope>
</reference>
<dbReference type="OrthoDB" id="10548139at2759"/>
<name>A0A8X6LJD3_TRICU</name>
<protein>
    <submittedName>
        <fullName evidence="1">Uncharacterized protein</fullName>
    </submittedName>
</protein>
<gene>
    <name evidence="1" type="ORF">TNCT_662761</name>
</gene>
<dbReference type="AlphaFoldDB" id="A0A8X6LJD3"/>
<dbReference type="EMBL" id="BMAO01036420">
    <property type="protein sequence ID" value="GFR10512.1"/>
    <property type="molecule type" value="Genomic_DNA"/>
</dbReference>